<dbReference type="InterPro" id="IPR039769">
    <property type="entry name" value="Bud23-like"/>
</dbReference>
<dbReference type="SUPFAM" id="SSF53335">
    <property type="entry name" value="S-adenosyl-L-methionine-dependent methyltransferases"/>
    <property type="match status" value="1"/>
</dbReference>
<evidence type="ECO:0000256" key="12">
    <source>
        <dbReference type="ARBA" id="ARBA00074415"/>
    </source>
</evidence>
<dbReference type="AlphaFoldDB" id="A0A9N9WTY8"/>
<dbReference type="EMBL" id="OU895878">
    <property type="protein sequence ID" value="CAG9805875.1"/>
    <property type="molecule type" value="Genomic_DNA"/>
</dbReference>
<comment type="subcellular location">
    <subcellularLocation>
        <location evidence="2">Cytoplasm</location>
    </subcellularLocation>
    <subcellularLocation>
        <location evidence="1">Nucleus</location>
    </subcellularLocation>
</comment>
<feature type="compositionally biased region" description="Basic and acidic residues" evidence="15">
    <location>
        <begin position="241"/>
        <end position="266"/>
    </location>
</feature>
<dbReference type="InterPro" id="IPR013216">
    <property type="entry name" value="Methyltransf_11"/>
</dbReference>
<dbReference type="PANTHER" id="PTHR12734">
    <property type="entry name" value="METHYLTRANSFERASE-RELATED"/>
    <property type="match status" value="1"/>
</dbReference>
<dbReference type="Pfam" id="PF08241">
    <property type="entry name" value="Methyltransf_11"/>
    <property type="match status" value="1"/>
</dbReference>
<evidence type="ECO:0000256" key="6">
    <source>
        <dbReference type="ARBA" id="ARBA00022679"/>
    </source>
</evidence>
<evidence type="ECO:0000256" key="13">
    <source>
        <dbReference type="ARBA" id="ARBA00075516"/>
    </source>
</evidence>
<dbReference type="OrthoDB" id="2877at2759"/>
<evidence type="ECO:0000256" key="14">
    <source>
        <dbReference type="ARBA" id="ARBA00081208"/>
    </source>
</evidence>
<dbReference type="PANTHER" id="PTHR12734:SF0">
    <property type="entry name" value="18S RRNA (GUANINE-N(7))-METHYLTRANSFERASE-RELATED"/>
    <property type="match status" value="1"/>
</dbReference>
<evidence type="ECO:0000256" key="5">
    <source>
        <dbReference type="ARBA" id="ARBA00022603"/>
    </source>
</evidence>
<dbReference type="Pfam" id="PF00226">
    <property type="entry name" value="DnaJ"/>
    <property type="match status" value="1"/>
</dbReference>
<keyword evidence="5" id="KW-0489">Methyltransferase</keyword>
<evidence type="ECO:0000256" key="4">
    <source>
        <dbReference type="ARBA" id="ARBA00022490"/>
    </source>
</evidence>
<dbReference type="InterPro" id="IPR018253">
    <property type="entry name" value="DnaJ_domain_CS"/>
</dbReference>
<organism evidence="17 18">
    <name type="scientific">Chironomus riparius</name>
    <dbReference type="NCBI Taxonomy" id="315576"/>
    <lineage>
        <taxon>Eukaryota</taxon>
        <taxon>Metazoa</taxon>
        <taxon>Ecdysozoa</taxon>
        <taxon>Arthropoda</taxon>
        <taxon>Hexapoda</taxon>
        <taxon>Insecta</taxon>
        <taxon>Pterygota</taxon>
        <taxon>Neoptera</taxon>
        <taxon>Endopterygota</taxon>
        <taxon>Diptera</taxon>
        <taxon>Nematocera</taxon>
        <taxon>Chironomoidea</taxon>
        <taxon>Chironomidae</taxon>
        <taxon>Chironominae</taxon>
        <taxon>Chironomus</taxon>
    </lineage>
</organism>
<gene>
    <name evidence="17" type="ORF">CHIRRI_LOCUS8742</name>
</gene>
<dbReference type="InterPro" id="IPR029063">
    <property type="entry name" value="SAM-dependent_MTases_sf"/>
</dbReference>
<evidence type="ECO:0000313" key="17">
    <source>
        <dbReference type="EMBL" id="CAG9805875.1"/>
    </source>
</evidence>
<comment type="catalytic activity">
    <reaction evidence="9">
        <text>a guanosine in 18S rRNA + S-adenosyl-L-methionine = an N(7)-methylguanosine in 18S rRNA + S-adenosyl-L-homocysteine</text>
        <dbReference type="Rhea" id="RHEA:54584"/>
        <dbReference type="Rhea" id="RHEA-COMP:13937"/>
        <dbReference type="Rhea" id="RHEA-COMP:13938"/>
        <dbReference type="ChEBI" id="CHEBI:57856"/>
        <dbReference type="ChEBI" id="CHEBI:59789"/>
        <dbReference type="ChEBI" id="CHEBI:74269"/>
        <dbReference type="ChEBI" id="CHEBI:74480"/>
    </reaction>
</comment>
<evidence type="ECO:0000256" key="1">
    <source>
        <dbReference type="ARBA" id="ARBA00004123"/>
    </source>
</evidence>
<keyword evidence="18" id="KW-1185">Reference proteome</keyword>
<feature type="region of interest" description="Disordered" evidence="15">
    <location>
        <begin position="358"/>
        <end position="391"/>
    </location>
</feature>
<feature type="domain" description="J" evidence="16">
    <location>
        <begin position="287"/>
        <end position="351"/>
    </location>
</feature>
<dbReference type="GO" id="GO:0016435">
    <property type="term" value="F:rRNA (guanine) methyltransferase activity"/>
    <property type="evidence" value="ECO:0007669"/>
    <property type="project" value="InterPro"/>
</dbReference>
<dbReference type="SMART" id="SM00271">
    <property type="entry name" value="DnaJ"/>
    <property type="match status" value="1"/>
</dbReference>
<dbReference type="InterPro" id="IPR022238">
    <property type="entry name" value="Bud23_C"/>
</dbReference>
<evidence type="ECO:0000313" key="18">
    <source>
        <dbReference type="Proteomes" id="UP001153620"/>
    </source>
</evidence>
<dbReference type="CDD" id="cd06257">
    <property type="entry name" value="DnaJ"/>
    <property type="match status" value="1"/>
</dbReference>
<evidence type="ECO:0000256" key="3">
    <source>
        <dbReference type="ARBA" id="ARBA00005547"/>
    </source>
</evidence>
<dbReference type="InterPro" id="IPR001623">
    <property type="entry name" value="DnaJ_domain"/>
</dbReference>
<accession>A0A9N9WTY8</accession>
<proteinExistence type="inferred from homology"/>
<dbReference type="PRINTS" id="PR00625">
    <property type="entry name" value="JDOMAIN"/>
</dbReference>
<dbReference type="CDD" id="cd02440">
    <property type="entry name" value="AdoMet_MTases"/>
    <property type="match status" value="1"/>
</dbReference>
<dbReference type="GO" id="GO:0005730">
    <property type="term" value="C:nucleolus"/>
    <property type="evidence" value="ECO:0007669"/>
    <property type="project" value="TreeGrafter"/>
</dbReference>
<dbReference type="Gene3D" id="1.10.287.110">
    <property type="entry name" value="DnaJ domain"/>
    <property type="match status" value="1"/>
</dbReference>
<reference evidence="17" key="1">
    <citation type="submission" date="2022-01" db="EMBL/GenBank/DDBJ databases">
        <authorList>
            <person name="King R."/>
        </authorList>
    </citation>
    <scope>NUCLEOTIDE SEQUENCE</scope>
</reference>
<sequence>MAKRPEHLAPPEIFYNDDEAKKYSQNTRIIEIQEEMSERAYELLLLPEDEPQLILDVGCGSGLSGSVLEENGHYWMGIDISQAMLDVAVDREVEGDLLLGDMGEGMPFKAGSFDGAISISALQWLCNADKSHHVPQKRLYQFFTTLYACLTRNARAVFQFYPENADQIDMITGQALRSGFHGGVVVDYPNSSKSKKYYLVLMTGGVQQLPAGLGTEENSEQIPYSRKRELTKNIRGKNPKRSKDWIMQKKERRRQQGSDTRADSKLRNETKVLTNLISRNFISKSKNLYDVLGITPAATQADIKAAYYKLSKAYHPDTATDKSSGDNFRAITEAYEVLGNYRLKKLYDKGIIHTAGKDYAHHSRGSERTQAYDEPDHEDDPTTKFYKSRLRQQHTGKAKVYDFDEWTQSHYGETFKNQQETKKRKDSKSNRDLRHTDKTGSRNALFGLLAVVVCFVIIAEYVSHTRLDVVDPALVKSNKSRDN</sequence>
<evidence type="ECO:0000259" key="16">
    <source>
        <dbReference type="PROSITE" id="PS50076"/>
    </source>
</evidence>
<evidence type="ECO:0000256" key="11">
    <source>
        <dbReference type="ARBA" id="ARBA00064164"/>
    </source>
</evidence>
<keyword evidence="7" id="KW-0949">S-adenosyl-L-methionine</keyword>
<dbReference type="InterPro" id="IPR036869">
    <property type="entry name" value="J_dom_sf"/>
</dbReference>
<keyword evidence="4" id="KW-0963">Cytoplasm</keyword>
<dbReference type="SUPFAM" id="SSF46565">
    <property type="entry name" value="Chaperone J-domain"/>
    <property type="match status" value="1"/>
</dbReference>
<evidence type="ECO:0000256" key="7">
    <source>
        <dbReference type="ARBA" id="ARBA00022691"/>
    </source>
</evidence>
<comment type="similarity">
    <text evidence="3">Belongs to the class I-like SAM-binding methyltransferase superfamily. BUD23/WBSCR22 family.</text>
</comment>
<comment type="function">
    <text evidence="10">S-adenosyl-L-methionine-dependent methyltransferase that specifically methylates the N(7) position of a guanine in 18S rRNA. Requires the methyltransferase adapter protein TRM112 for full rRNA methyltransferase activity. Involved in the pre-rRNA processing steps leading to small-subunit rRNA production independently of its RNA-modifying catalytic activity. Important for biogenesis end export of the 40S ribosomal subunit independent on its methyltransferase activity. Locus-specific steroid receptor coactivator. Potentiates transactivation by glucocorticoid (NR3C1), mineralocorticoid (NR3C2), androgen (AR) and progesterone (PGR) receptors. Required for the maintenance of open chromatin at the TSC22D3/GILZ locus to facilitate NR3C1 loading on the response elements. Required for maintenance of dimethylation on histone H3 'Lys-79' (H3K79me2), although direct histone methyltransferase activity is not observed in vitro.</text>
</comment>
<comment type="subunit">
    <text evidence="11">Heterodimer with TRMT112; this heterodimerization is necessary for the metabolic stability and activity of the catalytic subunit BUD23. Interacts with GRIP1.</text>
</comment>
<evidence type="ECO:0000256" key="15">
    <source>
        <dbReference type="SAM" id="MobiDB-lite"/>
    </source>
</evidence>
<keyword evidence="8" id="KW-0539">Nucleus</keyword>
<reference evidence="17" key="2">
    <citation type="submission" date="2022-10" db="EMBL/GenBank/DDBJ databases">
        <authorList>
            <consortium name="ENA_rothamsted_submissions"/>
            <consortium name="culmorum"/>
            <person name="King R."/>
        </authorList>
    </citation>
    <scope>NUCLEOTIDE SEQUENCE</scope>
</reference>
<dbReference type="Pfam" id="PF12589">
    <property type="entry name" value="WBS_methylT"/>
    <property type="match status" value="1"/>
</dbReference>
<protein>
    <recommendedName>
        <fullName evidence="12">18S rRNA (guanine-N(7))-methyltransferase</fullName>
    </recommendedName>
    <alternativeName>
        <fullName evidence="14">Bud site selection protein 23 homolog</fullName>
    </alternativeName>
    <alternativeName>
        <fullName evidence="13">rRNA methyltransferase and ribosome maturation factor</fullName>
    </alternativeName>
</protein>
<dbReference type="GO" id="GO:0070476">
    <property type="term" value="P:rRNA (guanine-N7)-methylation"/>
    <property type="evidence" value="ECO:0007669"/>
    <property type="project" value="InterPro"/>
</dbReference>
<feature type="region of interest" description="Disordered" evidence="15">
    <location>
        <begin position="414"/>
        <end position="437"/>
    </location>
</feature>
<dbReference type="GO" id="GO:0005737">
    <property type="term" value="C:cytoplasm"/>
    <property type="evidence" value="ECO:0007669"/>
    <property type="project" value="UniProtKB-SubCell"/>
</dbReference>
<keyword evidence="6" id="KW-0808">Transferase</keyword>
<feature type="region of interest" description="Disordered" evidence="15">
    <location>
        <begin position="233"/>
        <end position="266"/>
    </location>
</feature>
<dbReference type="PROSITE" id="PS00636">
    <property type="entry name" value="DNAJ_1"/>
    <property type="match status" value="1"/>
</dbReference>
<dbReference type="Proteomes" id="UP001153620">
    <property type="component" value="Chromosome 2"/>
</dbReference>
<dbReference type="Gene3D" id="3.40.50.150">
    <property type="entry name" value="Vaccinia Virus protein VP39"/>
    <property type="match status" value="1"/>
</dbReference>
<feature type="compositionally biased region" description="Basic and acidic residues" evidence="15">
    <location>
        <begin position="358"/>
        <end position="371"/>
    </location>
</feature>
<evidence type="ECO:0000256" key="9">
    <source>
        <dbReference type="ARBA" id="ARBA00050374"/>
    </source>
</evidence>
<dbReference type="FunFam" id="3.40.50.150:FF:000017">
    <property type="entry name" value="probable 18S rRNA (Guanine-N(7))-methyltransferase"/>
    <property type="match status" value="1"/>
</dbReference>
<feature type="compositionally biased region" description="Basic and acidic residues" evidence="15">
    <location>
        <begin position="419"/>
        <end position="437"/>
    </location>
</feature>
<dbReference type="PROSITE" id="PS50076">
    <property type="entry name" value="DNAJ_2"/>
    <property type="match status" value="1"/>
</dbReference>
<evidence type="ECO:0000256" key="8">
    <source>
        <dbReference type="ARBA" id="ARBA00023242"/>
    </source>
</evidence>
<evidence type="ECO:0000256" key="2">
    <source>
        <dbReference type="ARBA" id="ARBA00004496"/>
    </source>
</evidence>
<evidence type="ECO:0000256" key="10">
    <source>
        <dbReference type="ARBA" id="ARBA00059355"/>
    </source>
</evidence>
<name>A0A9N9WTY8_9DIPT</name>